<reference evidence="1 2" key="1">
    <citation type="submission" date="2015-11" db="EMBL/GenBank/DDBJ databases">
        <authorList>
            <person name="Zhang Y."/>
            <person name="Guo Z."/>
        </authorList>
    </citation>
    <scope>NUCLEOTIDE SEQUENCE [LARGE SCALE GENOMIC DNA]</scope>
    <source>
        <strain evidence="1 2">KCTC 32221</strain>
    </source>
</reference>
<proteinExistence type="predicted"/>
<keyword evidence="2" id="KW-1185">Reference proteome</keyword>
<evidence type="ECO:0008006" key="3">
    <source>
        <dbReference type="Google" id="ProtNLM"/>
    </source>
</evidence>
<dbReference type="KEGG" id="pspi:PS2015_2778"/>
<dbReference type="RefSeq" id="WP_058022804.1">
    <property type="nucleotide sequence ID" value="NZ_CP013189.1"/>
</dbReference>
<name>A0A0S2KHI9_9GAMM</name>
<dbReference type="Proteomes" id="UP000065641">
    <property type="component" value="Chromosome"/>
</dbReference>
<dbReference type="OrthoDB" id="9146593at2"/>
<dbReference type="InterPro" id="IPR006311">
    <property type="entry name" value="TAT_signal"/>
</dbReference>
<dbReference type="AlphaFoldDB" id="A0A0S2KHI9"/>
<evidence type="ECO:0000313" key="2">
    <source>
        <dbReference type="Proteomes" id="UP000065641"/>
    </source>
</evidence>
<dbReference type="EMBL" id="CP013189">
    <property type="protein sequence ID" value="ALO47410.1"/>
    <property type="molecule type" value="Genomic_DNA"/>
</dbReference>
<evidence type="ECO:0000313" key="1">
    <source>
        <dbReference type="EMBL" id="ALO47410.1"/>
    </source>
</evidence>
<dbReference type="Pfam" id="PF07586">
    <property type="entry name" value="HXXSHH"/>
    <property type="match status" value="1"/>
</dbReference>
<dbReference type="PROSITE" id="PS51318">
    <property type="entry name" value="TAT"/>
    <property type="match status" value="1"/>
</dbReference>
<sequence length="444" mass="48673">MSKWDRRRFLKGTVKGVGVAVALPYLDYFLNGNGTALASGAPLPVRFGTWGYGLGGSGDKFIPRNYGPNYDLPEELESWAPIRDDVNLFTNGTAFVDASPNRNHFTGWVVSRTGIAPAAGAGPTETIDLTIAKQIGNATRFNNLSATATADARDTYSYYNATTPNAPEWSPLALYRRLFGVDFQDPNADDFQQDTRVIARRSVLSAVMDQERSLMKTVGVADRERLDQYFTGLRQLERQFDQRLTKPEPIESCVRPEELADGLPMDLSVESVKLRHKIMADLMAMAVACDQTRVFNMTYSAGFASTIRPGYDIPHHTCTHEEPVDPVLGYQPNASFFTRRAMESWVDFVQAFKNIKEGDGTLLDNVLILGTTDVGYARTHVVDGMSVFLAGRAGGTVKSGNHIDLAGGSVAKVGYTALRLMGVDRRSWGTLSNETSDVIGDVLA</sequence>
<organism evidence="1 2">
    <name type="scientific">Pseudohongiella spirulinae</name>
    <dbReference type="NCBI Taxonomy" id="1249552"/>
    <lineage>
        <taxon>Bacteria</taxon>
        <taxon>Pseudomonadati</taxon>
        <taxon>Pseudomonadota</taxon>
        <taxon>Gammaproteobacteria</taxon>
        <taxon>Pseudomonadales</taxon>
        <taxon>Pseudohongiellaceae</taxon>
        <taxon>Pseudohongiella</taxon>
    </lineage>
</organism>
<accession>A0A0S2KHI9</accession>
<gene>
    <name evidence="1" type="ORF">PS2015_2778</name>
</gene>
<protein>
    <recommendedName>
        <fullName evidence="3">DUF1552 domain-containing protein</fullName>
    </recommendedName>
</protein>
<dbReference type="InterPro" id="IPR011447">
    <property type="entry name" value="DUF1552"/>
</dbReference>
<dbReference type="STRING" id="1249552.PS2015_2778"/>